<dbReference type="AlphaFoldDB" id="A0A7S4V3M9"/>
<dbReference type="InterPro" id="IPR036188">
    <property type="entry name" value="FAD/NAD-bd_sf"/>
</dbReference>
<protein>
    <recommendedName>
        <fullName evidence="2">FAD/NAD(P)-binding domain-containing protein</fullName>
    </recommendedName>
</protein>
<name>A0A7S4V3M9_9STRA</name>
<dbReference type="EMBL" id="HBNS01029440">
    <property type="protein sequence ID" value="CAE4622937.1"/>
    <property type="molecule type" value="Transcribed_RNA"/>
</dbReference>
<dbReference type="Gene3D" id="3.50.50.100">
    <property type="match status" value="1"/>
</dbReference>
<proteinExistence type="predicted"/>
<dbReference type="SUPFAM" id="SSF51905">
    <property type="entry name" value="FAD/NAD(P)-binding domain"/>
    <property type="match status" value="1"/>
</dbReference>
<accession>A0A7S4V3M9</accession>
<organism evidence="1">
    <name type="scientific">Ditylum brightwellii</name>
    <dbReference type="NCBI Taxonomy" id="49249"/>
    <lineage>
        <taxon>Eukaryota</taxon>
        <taxon>Sar</taxon>
        <taxon>Stramenopiles</taxon>
        <taxon>Ochrophyta</taxon>
        <taxon>Bacillariophyta</taxon>
        <taxon>Mediophyceae</taxon>
        <taxon>Lithodesmiophycidae</taxon>
        <taxon>Lithodesmiales</taxon>
        <taxon>Lithodesmiaceae</taxon>
        <taxon>Ditylum</taxon>
    </lineage>
</organism>
<gene>
    <name evidence="1" type="ORF">DBRI00130_LOCUS23167</name>
</gene>
<evidence type="ECO:0008006" key="2">
    <source>
        <dbReference type="Google" id="ProtNLM"/>
    </source>
</evidence>
<evidence type="ECO:0000313" key="1">
    <source>
        <dbReference type="EMBL" id="CAE4622937.1"/>
    </source>
</evidence>
<sequence>MLPGYVSRQYTLSEIHLNLQKLCEFGNVNLILAYAVKIVMDEKTGNEERGGWVICSNGQRIKFDVLSINAGISPSLPISAVNEDNVKTEQETTAMANKIDLITPVKPISTFSSRYEALCDRLHETRELYNEENPFRLLVVGGGAGTFERNSRRSCDDDYCGGYE</sequence>
<reference evidence="1" key="1">
    <citation type="submission" date="2021-01" db="EMBL/GenBank/DDBJ databases">
        <authorList>
            <person name="Corre E."/>
            <person name="Pelletier E."/>
            <person name="Niang G."/>
            <person name="Scheremetjew M."/>
            <person name="Finn R."/>
            <person name="Kale V."/>
            <person name="Holt S."/>
            <person name="Cochrane G."/>
            <person name="Meng A."/>
            <person name="Brown T."/>
            <person name="Cohen L."/>
        </authorList>
    </citation>
    <scope>NUCLEOTIDE SEQUENCE</scope>
    <source>
        <strain evidence="1">GSO104</strain>
    </source>
</reference>